<dbReference type="Proteomes" id="UP000654075">
    <property type="component" value="Unassembled WGS sequence"/>
</dbReference>
<proteinExistence type="predicted"/>
<gene>
    <name evidence="3" type="ORF">PGLA1383_LOCUS1987</name>
</gene>
<evidence type="ECO:0000256" key="2">
    <source>
        <dbReference type="PROSITE-ProRule" id="PRU00708"/>
    </source>
</evidence>
<dbReference type="InterPro" id="IPR011990">
    <property type="entry name" value="TPR-like_helical_dom_sf"/>
</dbReference>
<dbReference type="Gene3D" id="1.25.40.10">
    <property type="entry name" value="Tetratricopeptide repeat domain"/>
    <property type="match status" value="1"/>
</dbReference>
<name>A0A813D9Z6_POLGL</name>
<evidence type="ECO:0000313" key="4">
    <source>
        <dbReference type="Proteomes" id="UP000654075"/>
    </source>
</evidence>
<keyword evidence="4" id="KW-1185">Reference proteome</keyword>
<accession>A0A813D9Z6</accession>
<keyword evidence="1" id="KW-0677">Repeat</keyword>
<reference evidence="3" key="1">
    <citation type="submission" date="2021-02" db="EMBL/GenBank/DDBJ databases">
        <authorList>
            <person name="Dougan E. K."/>
            <person name="Rhodes N."/>
            <person name="Thang M."/>
            <person name="Chan C."/>
        </authorList>
    </citation>
    <scope>NUCLEOTIDE SEQUENCE</scope>
</reference>
<dbReference type="PANTHER" id="PTHR47447">
    <property type="entry name" value="OS03G0856100 PROTEIN"/>
    <property type="match status" value="1"/>
</dbReference>
<evidence type="ECO:0000313" key="3">
    <source>
        <dbReference type="EMBL" id="CAE8582999.1"/>
    </source>
</evidence>
<protein>
    <recommendedName>
        <fullName evidence="5">Pentatricopeptide repeat-containing protein, chloroplastic</fullName>
    </recommendedName>
</protein>
<dbReference type="PROSITE" id="PS51375">
    <property type="entry name" value="PPR"/>
    <property type="match status" value="3"/>
</dbReference>
<feature type="repeat" description="PPR" evidence="2">
    <location>
        <begin position="174"/>
        <end position="208"/>
    </location>
</feature>
<dbReference type="InterPro" id="IPR002885">
    <property type="entry name" value="PPR_rpt"/>
</dbReference>
<feature type="repeat" description="PPR" evidence="2">
    <location>
        <begin position="209"/>
        <end position="243"/>
    </location>
</feature>
<organism evidence="3 4">
    <name type="scientific">Polarella glacialis</name>
    <name type="common">Dinoflagellate</name>
    <dbReference type="NCBI Taxonomy" id="89957"/>
    <lineage>
        <taxon>Eukaryota</taxon>
        <taxon>Sar</taxon>
        <taxon>Alveolata</taxon>
        <taxon>Dinophyceae</taxon>
        <taxon>Suessiales</taxon>
        <taxon>Suessiaceae</taxon>
        <taxon>Polarella</taxon>
    </lineage>
</organism>
<dbReference type="NCBIfam" id="TIGR00756">
    <property type="entry name" value="PPR"/>
    <property type="match status" value="2"/>
</dbReference>
<dbReference type="OrthoDB" id="185373at2759"/>
<dbReference type="EMBL" id="CAJNNV010000561">
    <property type="protein sequence ID" value="CAE8582999.1"/>
    <property type="molecule type" value="Genomic_DNA"/>
</dbReference>
<dbReference type="AlphaFoldDB" id="A0A813D9Z6"/>
<evidence type="ECO:0000256" key="1">
    <source>
        <dbReference type="ARBA" id="ARBA00022737"/>
    </source>
</evidence>
<feature type="repeat" description="PPR" evidence="2">
    <location>
        <begin position="279"/>
        <end position="313"/>
    </location>
</feature>
<feature type="non-terminal residue" evidence="3">
    <location>
        <position position="551"/>
    </location>
</feature>
<comment type="caution">
    <text evidence="3">The sequence shown here is derived from an EMBL/GenBank/DDBJ whole genome shotgun (WGS) entry which is preliminary data.</text>
</comment>
<sequence>ASGGSACLLPFAILAGINVCSGCFFTLGATIFQACGCILAWQIHRSLPDEFAYGDIEGMARTVVHAADAAEIGEEDGALAGRMGLGPDDWHLQRSDRARERPFIDVSGSDSVDFEDLTHMQVKLEGSCKDDAQYSLHRLLTNLWVPSPSIAPATSEIGALVLLDEMFRTELQPDVVTYSSAISACEKGQLWTSALALLDRMVRDRIVPDEIVYNSAMSACEKACMWREALSLLSEMRGSSIPPGPVACSAAISACAAGQQSLQALVLLDEFQAKDVQLDIISWNAALAACEVSGLWQQAIRILDTMALERLQPGAVALGATAGACERAADPQHFPQLVTELRDSCSMTLEIDHRQEDKAAGRLTDILAAEEFLASYGAVGSKLEAALSVVLYQPVFPRLASLCGFRDVRQRPSQSCLAAEAPGPARDSRLHDTLLERQFTLGGALTAAALLGLQLCALGGAHSHWKCCAAAASRRDFVETGGQSTGATGPAAQSLPGWLAAAIVLAGEPCRGRVAGYGAATGPLLPVFVHHDRSKHAERQVLVLGTFSGSC</sequence>
<dbReference type="Pfam" id="PF13812">
    <property type="entry name" value="PPR_3"/>
    <property type="match status" value="2"/>
</dbReference>
<evidence type="ECO:0008006" key="5">
    <source>
        <dbReference type="Google" id="ProtNLM"/>
    </source>
</evidence>
<dbReference type="PANTHER" id="PTHR47447:SF28">
    <property type="entry name" value="PENTACOTRIPEPTIDE-REPEAT REGION OF PRORP DOMAIN-CONTAINING PROTEIN"/>
    <property type="match status" value="1"/>
</dbReference>